<dbReference type="EMBL" id="HF583906">
    <property type="protein sequence ID" value="CCQ43403.1"/>
    <property type="molecule type" value="Genomic_DNA"/>
</dbReference>
<evidence type="ECO:0000313" key="1">
    <source>
        <dbReference type="EMBL" id="CCQ43403.1"/>
    </source>
</evidence>
<dbReference type="OrthoDB" id="538223at2759"/>
<organism evidence="1">
    <name type="scientific">Homo sapiens</name>
    <name type="common">Human</name>
    <dbReference type="NCBI Taxonomy" id="9606"/>
    <lineage>
        <taxon>Eukaryota</taxon>
        <taxon>Metazoa</taxon>
        <taxon>Chordata</taxon>
        <taxon>Craniata</taxon>
        <taxon>Vertebrata</taxon>
        <taxon>Euteleostomi</taxon>
        <taxon>Mammalia</taxon>
        <taxon>Eutheria</taxon>
        <taxon>Euarchontoglires</taxon>
        <taxon>Primates</taxon>
        <taxon>Haplorrhini</taxon>
        <taxon>Catarrhini</taxon>
        <taxon>Hominidae</taxon>
        <taxon>Homo</taxon>
    </lineage>
</organism>
<dbReference type="ChiTaRS" id="FBXW2">
    <property type="organism name" value="human"/>
</dbReference>
<reference evidence="1" key="1">
    <citation type="journal article" date="2013" name="PLoS ONE">
        <title>Direct detection of alternative open reading frames translation products in human significantly expands the proteome.</title>
        <authorList>
            <person name="Vanderperre B."/>
            <person name="Lucier J.-F."/>
            <person name="Motard J."/>
            <person name="Tremblay G."/>
            <person name="Vanderperre S."/>
            <person name="Wisztorski M."/>
            <person name="Salzet M."/>
            <person name="Boisvert F.-M."/>
            <person name="Roucou X."/>
        </authorList>
    </citation>
    <scope>NUCLEOTIDE SEQUENCE</scope>
</reference>
<gene>
    <name evidence="1" type="primary">FBXW2</name>
</gene>
<dbReference type="AlphaFoldDB" id="L8EAL9"/>
<proteinExistence type="predicted"/>
<name>L8EAL9_HUMAN</name>
<sequence>MNQSSHLMVSSRSAQSFIYVLPGARARGGGGLVLLTYNAAC</sequence>
<protein>
    <submittedName>
        <fullName evidence="1">Alternative protein FBXW2</fullName>
    </submittedName>
</protein>
<accession>L8EAL9</accession>